<reference evidence="1 2" key="1">
    <citation type="journal article" date="2014" name="Genome Announc.">
        <title>Draft Genome Sequence of the Boron-Tolerant and Moderately Halotolerant Bacterium Gracilibacillus boraciitolerans JCM 21714T.</title>
        <authorList>
            <person name="Ahmed I."/>
            <person name="Oshima K."/>
            <person name="Suda W."/>
            <person name="Kitamura K."/>
            <person name="Iida T."/>
            <person name="Ohmori Y."/>
            <person name="Fujiwara T."/>
            <person name="Hattori M."/>
            <person name="Ohkuma M."/>
        </authorList>
    </citation>
    <scope>NUCLEOTIDE SEQUENCE [LARGE SCALE GENOMIC DNA]</scope>
    <source>
        <strain evidence="1 2">JCM 21714</strain>
    </source>
</reference>
<dbReference type="Pfam" id="PF06240">
    <property type="entry name" value="COXG"/>
    <property type="match status" value="1"/>
</dbReference>
<dbReference type="SUPFAM" id="SSF55961">
    <property type="entry name" value="Bet v1-like"/>
    <property type="match status" value="1"/>
</dbReference>
<protein>
    <recommendedName>
        <fullName evidence="3">SRPBCC family protein</fullName>
    </recommendedName>
</protein>
<organism evidence="1 2">
    <name type="scientific">Gracilibacillus boraciitolerans JCM 21714</name>
    <dbReference type="NCBI Taxonomy" id="1298598"/>
    <lineage>
        <taxon>Bacteria</taxon>
        <taxon>Bacillati</taxon>
        <taxon>Bacillota</taxon>
        <taxon>Bacilli</taxon>
        <taxon>Bacillales</taxon>
        <taxon>Bacillaceae</taxon>
        <taxon>Gracilibacillus</taxon>
    </lineage>
</organism>
<dbReference type="STRING" id="1298598.JCM21714_1955"/>
<evidence type="ECO:0000313" key="1">
    <source>
        <dbReference type="EMBL" id="GAE92931.1"/>
    </source>
</evidence>
<proteinExistence type="predicted"/>
<sequence length="153" mass="17000">MPSGTHIMMLEIPIDKVWGGFVSDMNNWAPLVPGYIDHQMINQRQSTWKFKGDIGILQKKVALRINIKKWIEPNTVIFDLTGMNDMIEGNGSFIAEEITRNQTQIRGGDLNISAGGIKGPMVNSVLKSIVPKTIENLTEAVANRIVKVEAIVK</sequence>
<accession>W4VIG8</accession>
<dbReference type="EMBL" id="BAVS01000008">
    <property type="protein sequence ID" value="GAE92931.1"/>
    <property type="molecule type" value="Genomic_DNA"/>
</dbReference>
<dbReference type="AlphaFoldDB" id="W4VIG8"/>
<dbReference type="Proteomes" id="UP000019102">
    <property type="component" value="Unassembled WGS sequence"/>
</dbReference>
<dbReference type="RefSeq" id="WP_035722979.1">
    <property type="nucleotide sequence ID" value="NZ_BAVS01000008.1"/>
</dbReference>
<dbReference type="eggNOG" id="COG3427">
    <property type="taxonomic scope" value="Bacteria"/>
</dbReference>
<name>W4VIG8_9BACI</name>
<gene>
    <name evidence="1" type="ORF">JCM21714_1955</name>
</gene>
<dbReference type="CDD" id="cd07812">
    <property type="entry name" value="SRPBCC"/>
    <property type="match status" value="1"/>
</dbReference>
<dbReference type="InterPro" id="IPR010419">
    <property type="entry name" value="CO_DH_gsu"/>
</dbReference>
<comment type="caution">
    <text evidence="1">The sequence shown here is derived from an EMBL/GenBank/DDBJ whole genome shotgun (WGS) entry which is preliminary data.</text>
</comment>
<dbReference type="InterPro" id="IPR023393">
    <property type="entry name" value="START-like_dom_sf"/>
</dbReference>
<keyword evidence="2" id="KW-1185">Reference proteome</keyword>
<dbReference type="Gene3D" id="3.30.530.20">
    <property type="match status" value="1"/>
</dbReference>
<dbReference type="OrthoDB" id="2374625at2"/>
<evidence type="ECO:0000313" key="2">
    <source>
        <dbReference type="Proteomes" id="UP000019102"/>
    </source>
</evidence>
<evidence type="ECO:0008006" key="3">
    <source>
        <dbReference type="Google" id="ProtNLM"/>
    </source>
</evidence>